<gene>
    <name evidence="1" type="ORF">AQJ64_21905</name>
</gene>
<dbReference type="OrthoDB" id="281728at2"/>
<protein>
    <submittedName>
        <fullName evidence="1">Uncharacterized protein</fullName>
    </submittedName>
</protein>
<evidence type="ECO:0000313" key="1">
    <source>
        <dbReference type="EMBL" id="KUN81842.1"/>
    </source>
</evidence>
<sequence>MAACLRAVDDRPVLIVASVCGGCGGRVFSLEVNASAARRECRGCGSRAFLADSEEFWGEERWEDDVPGIAECPCGGERFESAVAFSLGEDGAVRWVTVDLRCEDDGFAGVYTDWKIDYRPTGRLPTLS</sequence>
<accession>A0A101SX95</accession>
<dbReference type="AlphaFoldDB" id="A0A101SX95"/>
<organism evidence="1 2">
    <name type="scientific">Streptomyces griseoruber</name>
    <dbReference type="NCBI Taxonomy" id="1943"/>
    <lineage>
        <taxon>Bacteria</taxon>
        <taxon>Bacillati</taxon>
        <taxon>Actinomycetota</taxon>
        <taxon>Actinomycetes</taxon>
        <taxon>Kitasatosporales</taxon>
        <taxon>Streptomycetaceae</taxon>
        <taxon>Streptomyces</taxon>
    </lineage>
</organism>
<name>A0A101SX95_9ACTN</name>
<keyword evidence="2" id="KW-1185">Reference proteome</keyword>
<reference evidence="1 2" key="1">
    <citation type="submission" date="2015-10" db="EMBL/GenBank/DDBJ databases">
        <title>Draft genome sequence of Streptomyces griseoruber DSM 40281, type strain for the species Streptomyces griseoruber.</title>
        <authorList>
            <person name="Ruckert C."/>
            <person name="Winkler A."/>
            <person name="Kalinowski J."/>
            <person name="Kampfer P."/>
            <person name="Glaeser S."/>
        </authorList>
    </citation>
    <scope>NUCLEOTIDE SEQUENCE [LARGE SCALE GENOMIC DNA]</scope>
    <source>
        <strain evidence="1 2">DSM 40281</strain>
    </source>
</reference>
<proteinExistence type="predicted"/>
<dbReference type="EMBL" id="LMWW01000034">
    <property type="protein sequence ID" value="KUN81842.1"/>
    <property type="molecule type" value="Genomic_DNA"/>
</dbReference>
<comment type="caution">
    <text evidence="1">The sequence shown here is derived from an EMBL/GenBank/DDBJ whole genome shotgun (WGS) entry which is preliminary data.</text>
</comment>
<dbReference type="STRING" id="1943.AQJ64_21905"/>
<evidence type="ECO:0000313" key="2">
    <source>
        <dbReference type="Proteomes" id="UP000052982"/>
    </source>
</evidence>
<dbReference type="Proteomes" id="UP000052982">
    <property type="component" value="Unassembled WGS sequence"/>
</dbReference>